<reference evidence="12" key="1">
    <citation type="submission" date="2025-08" db="UniProtKB">
        <authorList>
            <consortium name="Ensembl"/>
        </authorList>
    </citation>
    <scope>IDENTIFICATION</scope>
</reference>
<comment type="subcellular location">
    <subcellularLocation>
        <location evidence="1 11">Secreted</location>
        <location evidence="1 11">Extracellular space</location>
        <location evidence="1 11">Extracellular matrix</location>
    </subcellularLocation>
</comment>
<dbReference type="Pfam" id="PF00110">
    <property type="entry name" value="wnt"/>
    <property type="match status" value="1"/>
</dbReference>
<dbReference type="InterPro" id="IPR005817">
    <property type="entry name" value="Wnt"/>
</dbReference>
<evidence type="ECO:0000256" key="11">
    <source>
        <dbReference type="RuleBase" id="RU003500"/>
    </source>
</evidence>
<dbReference type="GO" id="GO:0060070">
    <property type="term" value="P:canonical Wnt signaling pathway"/>
    <property type="evidence" value="ECO:0007669"/>
    <property type="project" value="TreeGrafter"/>
</dbReference>
<dbReference type="GO" id="GO:0005615">
    <property type="term" value="C:extracellular space"/>
    <property type="evidence" value="ECO:0007669"/>
    <property type="project" value="TreeGrafter"/>
</dbReference>
<evidence type="ECO:0000256" key="2">
    <source>
        <dbReference type="ARBA" id="ARBA00005683"/>
    </source>
</evidence>
<evidence type="ECO:0000256" key="4">
    <source>
        <dbReference type="ARBA" id="ARBA00022525"/>
    </source>
</evidence>
<keyword evidence="9" id="KW-0449">Lipoprotein</keyword>
<evidence type="ECO:0000256" key="7">
    <source>
        <dbReference type="ARBA" id="ARBA00023157"/>
    </source>
</evidence>
<keyword evidence="5" id="KW-0272">Extracellular matrix</keyword>
<evidence type="ECO:0000256" key="6">
    <source>
        <dbReference type="ARBA" id="ARBA00022687"/>
    </source>
</evidence>
<dbReference type="FunFam" id="3.30.2460.20:FF:000001">
    <property type="entry name" value="Wnt homolog"/>
    <property type="match status" value="1"/>
</dbReference>
<evidence type="ECO:0000256" key="3">
    <source>
        <dbReference type="ARBA" id="ARBA00022473"/>
    </source>
</evidence>
<accession>A0A8C4R4S7</accession>
<dbReference type="Ensembl" id="ENSEBUT00000025660.1">
    <property type="protein sequence ID" value="ENSEBUP00000025084.1"/>
    <property type="gene ID" value="ENSEBUG00000015471.1"/>
</dbReference>
<dbReference type="GeneTree" id="ENSGT00940000157617"/>
<protein>
    <recommendedName>
        <fullName evidence="11">Protein Wnt</fullName>
    </recommendedName>
</protein>
<keyword evidence="7" id="KW-1015">Disulfide bond</keyword>
<dbReference type="GO" id="GO:0045165">
    <property type="term" value="P:cell fate commitment"/>
    <property type="evidence" value="ECO:0007669"/>
    <property type="project" value="TreeGrafter"/>
</dbReference>
<evidence type="ECO:0000256" key="9">
    <source>
        <dbReference type="ARBA" id="ARBA00023288"/>
    </source>
</evidence>
<dbReference type="GO" id="GO:0005109">
    <property type="term" value="F:frizzled binding"/>
    <property type="evidence" value="ECO:0007669"/>
    <property type="project" value="TreeGrafter"/>
</dbReference>
<evidence type="ECO:0000256" key="5">
    <source>
        <dbReference type="ARBA" id="ARBA00022530"/>
    </source>
</evidence>
<dbReference type="CDD" id="cd19337">
    <property type="entry name" value="Wnt_Wnt5"/>
    <property type="match status" value="1"/>
</dbReference>
<dbReference type="AlphaFoldDB" id="A0A8C4R4S7"/>
<organism evidence="12 13">
    <name type="scientific">Eptatretus burgeri</name>
    <name type="common">Inshore hagfish</name>
    <dbReference type="NCBI Taxonomy" id="7764"/>
    <lineage>
        <taxon>Eukaryota</taxon>
        <taxon>Metazoa</taxon>
        <taxon>Chordata</taxon>
        <taxon>Craniata</taxon>
        <taxon>Vertebrata</taxon>
        <taxon>Cyclostomata</taxon>
        <taxon>Myxini</taxon>
        <taxon>Myxiniformes</taxon>
        <taxon>Myxinidae</taxon>
        <taxon>Eptatretinae</taxon>
        <taxon>Eptatretus</taxon>
    </lineage>
</organism>
<name>A0A8C4R4S7_EPTBU</name>
<dbReference type="InterPro" id="IPR018161">
    <property type="entry name" value="Wnt_CS"/>
</dbReference>
<keyword evidence="13" id="KW-1185">Reference proteome</keyword>
<dbReference type="InterPro" id="IPR043158">
    <property type="entry name" value="Wnt_C"/>
</dbReference>
<dbReference type="OMA" id="IQVERCH"/>
<dbReference type="PRINTS" id="PR01349">
    <property type="entry name" value="WNTPROTEIN"/>
</dbReference>
<dbReference type="PANTHER" id="PTHR12027:SF77">
    <property type="entry name" value="PROTEIN WNT-5"/>
    <property type="match status" value="1"/>
</dbReference>
<comment type="function">
    <text evidence="10">Ligand for members of the frizzled family of seven transmembrane receptors. Probable developmental protein. May be a signaling molecule which affects the development of discrete regions of tissues. Is likely to signal over only few cell diameters.</text>
</comment>
<dbReference type="PROSITE" id="PS00246">
    <property type="entry name" value="WNT1"/>
    <property type="match status" value="1"/>
</dbReference>
<evidence type="ECO:0000313" key="13">
    <source>
        <dbReference type="Proteomes" id="UP000694388"/>
    </source>
</evidence>
<dbReference type="PANTHER" id="PTHR12027">
    <property type="entry name" value="WNT RELATED"/>
    <property type="match status" value="1"/>
</dbReference>
<dbReference type="GO" id="GO:0005125">
    <property type="term" value="F:cytokine activity"/>
    <property type="evidence" value="ECO:0007669"/>
    <property type="project" value="TreeGrafter"/>
</dbReference>
<proteinExistence type="inferred from homology"/>
<evidence type="ECO:0000256" key="8">
    <source>
        <dbReference type="ARBA" id="ARBA00023180"/>
    </source>
</evidence>
<evidence type="ECO:0000256" key="10">
    <source>
        <dbReference type="ARBA" id="ARBA00037729"/>
    </source>
</evidence>
<keyword evidence="3 11" id="KW-0217">Developmental protein</keyword>
<dbReference type="Proteomes" id="UP000694388">
    <property type="component" value="Unplaced"/>
</dbReference>
<evidence type="ECO:0000256" key="1">
    <source>
        <dbReference type="ARBA" id="ARBA00004498"/>
    </source>
</evidence>
<evidence type="ECO:0000313" key="12">
    <source>
        <dbReference type="Ensembl" id="ENSEBUP00000025084.1"/>
    </source>
</evidence>
<reference evidence="12" key="2">
    <citation type="submission" date="2025-09" db="UniProtKB">
        <authorList>
            <consortium name="Ensembl"/>
        </authorList>
    </citation>
    <scope>IDENTIFICATION</scope>
</reference>
<keyword evidence="4" id="KW-0964">Secreted</keyword>
<dbReference type="GO" id="GO:0030182">
    <property type="term" value="P:neuron differentiation"/>
    <property type="evidence" value="ECO:0007669"/>
    <property type="project" value="TreeGrafter"/>
</dbReference>
<dbReference type="SMART" id="SM00097">
    <property type="entry name" value="WNT1"/>
    <property type="match status" value="1"/>
</dbReference>
<keyword evidence="8" id="KW-0325">Glycoprotein</keyword>
<comment type="similarity">
    <text evidence="2 11">Belongs to the Wnt family.</text>
</comment>
<keyword evidence="6 11" id="KW-0879">Wnt signaling pathway</keyword>
<dbReference type="Gene3D" id="3.30.2460.20">
    <property type="match status" value="1"/>
</dbReference>
<sequence>CTVARTHYQNTSYTRVTCTSYINKLMYCMFFVGSLAHSVPAPPELPHLSGASLCSSLPGLSGGQRKLCQFYPDHVSSLGEGVRLALRECQHQFRERRWNCTSLNDGYVFGAAMEIASREAAFAYAVSAAGTTHAVARACREGTLGSCGCSRAARPRQLPRDWLWGGCGDNADYGYRFVREFIDAREHEGQRSGRANARRLMNLHNNQAGRRAVLNSADVACKCHGVSGSCSLKTCWLQLADFHNIGDILKEKYDGAAIMKMGRHRKSGGGRAKAQLQPVNRHFTPPTPDDLVYLSQSPDYCSQNESQGVLGTSGRICNRTSEGTGGCELMCCGRGYDHSIVTVVERCSCKFHWCCYVKCRTCSSLEDRYVCK</sequence>